<keyword evidence="2" id="KW-1185">Reference proteome</keyword>
<gene>
    <name evidence="1" type="ORF">MENTE1834_LOCUS37666</name>
</gene>
<reference evidence="1" key="1">
    <citation type="submission" date="2023-11" db="EMBL/GenBank/DDBJ databases">
        <authorList>
            <person name="Poullet M."/>
        </authorList>
    </citation>
    <scope>NUCLEOTIDE SEQUENCE</scope>
    <source>
        <strain evidence="1">E1834</strain>
    </source>
</reference>
<organism evidence="1 2">
    <name type="scientific">Meloidogyne enterolobii</name>
    <name type="common">Root-knot nematode worm</name>
    <name type="synonym">Meloidogyne mayaguensis</name>
    <dbReference type="NCBI Taxonomy" id="390850"/>
    <lineage>
        <taxon>Eukaryota</taxon>
        <taxon>Metazoa</taxon>
        <taxon>Ecdysozoa</taxon>
        <taxon>Nematoda</taxon>
        <taxon>Chromadorea</taxon>
        <taxon>Rhabditida</taxon>
        <taxon>Tylenchina</taxon>
        <taxon>Tylenchomorpha</taxon>
        <taxon>Tylenchoidea</taxon>
        <taxon>Meloidogynidae</taxon>
        <taxon>Meloidogyninae</taxon>
        <taxon>Meloidogyne</taxon>
    </lineage>
</organism>
<proteinExistence type="predicted"/>
<evidence type="ECO:0000313" key="1">
    <source>
        <dbReference type="EMBL" id="CAK5089908.1"/>
    </source>
</evidence>
<dbReference type="Proteomes" id="UP001497535">
    <property type="component" value="Unassembled WGS sequence"/>
</dbReference>
<sequence>MSVGQRAKLTISSDLGYGEKGIPGTIPPNSTLVFDVELLAVK</sequence>
<evidence type="ECO:0000313" key="2">
    <source>
        <dbReference type="Proteomes" id="UP001497535"/>
    </source>
</evidence>
<accession>A0ACB1AFH3</accession>
<protein>
    <submittedName>
        <fullName evidence="1">Uncharacterized protein</fullName>
    </submittedName>
</protein>
<name>A0ACB1AFH3_MELEN</name>
<dbReference type="EMBL" id="CAVMJV010000080">
    <property type="protein sequence ID" value="CAK5089908.1"/>
    <property type="molecule type" value="Genomic_DNA"/>
</dbReference>
<comment type="caution">
    <text evidence="1">The sequence shown here is derived from an EMBL/GenBank/DDBJ whole genome shotgun (WGS) entry which is preliminary data.</text>
</comment>